<dbReference type="OrthoDB" id="909178at2759"/>
<proteinExistence type="inferred from homology"/>
<sequence length="151" mass="15801">MAYYVMSSSCLAGVLVLALISCSGVAPANGTVLCTEALEYLMPCQPFLMGVGDITTACCLGAQALSRATSASPADTKTVCQCLKQVASSVDVNQDRAKQLPVLCKISVPVPIQPDVNCDAIQLNGVRYENFERKAGQPTTPGHSPGIGHRD</sequence>
<organism evidence="8 9">
    <name type="scientific">Erythranthe guttata</name>
    <name type="common">Yellow monkey flower</name>
    <name type="synonym">Mimulus guttatus</name>
    <dbReference type="NCBI Taxonomy" id="4155"/>
    <lineage>
        <taxon>Eukaryota</taxon>
        <taxon>Viridiplantae</taxon>
        <taxon>Streptophyta</taxon>
        <taxon>Embryophyta</taxon>
        <taxon>Tracheophyta</taxon>
        <taxon>Spermatophyta</taxon>
        <taxon>Magnoliopsida</taxon>
        <taxon>eudicotyledons</taxon>
        <taxon>Gunneridae</taxon>
        <taxon>Pentapetalae</taxon>
        <taxon>asterids</taxon>
        <taxon>lamiids</taxon>
        <taxon>Lamiales</taxon>
        <taxon>Phrymaceae</taxon>
        <taxon>Erythranthe</taxon>
    </lineage>
</organism>
<feature type="region of interest" description="Disordered" evidence="5">
    <location>
        <begin position="132"/>
        <end position="151"/>
    </location>
</feature>
<keyword evidence="9" id="KW-1185">Reference proteome</keyword>
<evidence type="ECO:0000313" key="9">
    <source>
        <dbReference type="Proteomes" id="UP000030748"/>
    </source>
</evidence>
<evidence type="ECO:0000256" key="2">
    <source>
        <dbReference type="ARBA" id="ARBA00022448"/>
    </source>
</evidence>
<protein>
    <recommendedName>
        <fullName evidence="4">Non-specific lipid-transfer protein</fullName>
    </recommendedName>
</protein>
<evidence type="ECO:0000259" key="7">
    <source>
        <dbReference type="SMART" id="SM00499"/>
    </source>
</evidence>
<dbReference type="Proteomes" id="UP000030748">
    <property type="component" value="Unassembled WGS sequence"/>
</dbReference>
<dbReference type="GO" id="GO:0006869">
    <property type="term" value="P:lipid transport"/>
    <property type="evidence" value="ECO:0007669"/>
    <property type="project" value="InterPro"/>
</dbReference>
<comment type="function">
    <text evidence="4">Plant non-specific lipid-transfer proteins transfer phospholipids as well as galactolipids across membranes. May play a role in wax or cutin deposition in the cell walls of expanding epidermal cells and certain secretory tissues.</text>
</comment>
<feature type="signal peptide" evidence="6">
    <location>
        <begin position="1"/>
        <end position="30"/>
    </location>
</feature>
<keyword evidence="6" id="KW-0732">Signal</keyword>
<dbReference type="PANTHER" id="PTHR33076">
    <property type="entry name" value="NON-SPECIFIC LIPID-TRANSFER PROTEIN 2-RELATED"/>
    <property type="match status" value="1"/>
</dbReference>
<evidence type="ECO:0000256" key="6">
    <source>
        <dbReference type="SAM" id="SignalP"/>
    </source>
</evidence>
<evidence type="ECO:0000256" key="5">
    <source>
        <dbReference type="SAM" id="MobiDB-lite"/>
    </source>
</evidence>
<dbReference type="KEGG" id="egt:105968581"/>
<accession>A0A022QMN0</accession>
<dbReference type="SMART" id="SM00499">
    <property type="entry name" value="AAI"/>
    <property type="match status" value="1"/>
</dbReference>
<dbReference type="SUPFAM" id="SSF47699">
    <property type="entry name" value="Bifunctional inhibitor/lipid-transfer protein/seed storage 2S albumin"/>
    <property type="match status" value="1"/>
</dbReference>
<reference evidence="8 9" key="1">
    <citation type="journal article" date="2013" name="Proc. Natl. Acad. Sci. U.S.A.">
        <title>Fine-scale variation in meiotic recombination in Mimulus inferred from population shotgun sequencing.</title>
        <authorList>
            <person name="Hellsten U."/>
            <person name="Wright K.M."/>
            <person name="Jenkins J."/>
            <person name="Shu S."/>
            <person name="Yuan Y."/>
            <person name="Wessler S.R."/>
            <person name="Schmutz J."/>
            <person name="Willis J.H."/>
            <person name="Rokhsar D.S."/>
        </authorList>
    </citation>
    <scope>NUCLEOTIDE SEQUENCE [LARGE SCALE GENOMIC DNA]</scope>
    <source>
        <strain evidence="9">cv. DUN x IM62</strain>
    </source>
</reference>
<feature type="chain" id="PRO_5001506985" description="Non-specific lipid-transfer protein" evidence="6">
    <location>
        <begin position="31"/>
        <end position="151"/>
    </location>
</feature>
<dbReference type="eggNOG" id="ENOG502S79G">
    <property type="taxonomic scope" value="Eukaryota"/>
</dbReference>
<dbReference type="InterPro" id="IPR000528">
    <property type="entry name" value="Plant_nsLTP"/>
</dbReference>
<keyword evidence="2 4" id="KW-0813">Transport</keyword>
<dbReference type="OMA" id="ANSAPCC"/>
<evidence type="ECO:0000256" key="1">
    <source>
        <dbReference type="ARBA" id="ARBA00009748"/>
    </source>
</evidence>
<dbReference type="InterPro" id="IPR036312">
    <property type="entry name" value="Bifun_inhib/LTP/seed_sf"/>
</dbReference>
<dbReference type="Gene3D" id="1.10.110.10">
    <property type="entry name" value="Plant lipid-transfer and hydrophobic proteins"/>
    <property type="match status" value="1"/>
</dbReference>
<comment type="similarity">
    <text evidence="1 4">Belongs to the plant LTP family.</text>
</comment>
<dbReference type="EMBL" id="KI631456">
    <property type="protein sequence ID" value="EYU27750.1"/>
    <property type="molecule type" value="Genomic_DNA"/>
</dbReference>
<evidence type="ECO:0000256" key="3">
    <source>
        <dbReference type="ARBA" id="ARBA00023121"/>
    </source>
</evidence>
<dbReference type="STRING" id="4155.A0A022QMN0"/>
<dbReference type="Pfam" id="PF00234">
    <property type="entry name" value="Tryp_alpha_amyl"/>
    <property type="match status" value="1"/>
</dbReference>
<dbReference type="GO" id="GO:0008289">
    <property type="term" value="F:lipid binding"/>
    <property type="evidence" value="ECO:0007669"/>
    <property type="project" value="UniProtKB-KW"/>
</dbReference>
<dbReference type="PhylomeDB" id="A0A022QMN0"/>
<dbReference type="PRINTS" id="PR00382">
    <property type="entry name" value="LIPIDTRNSFER"/>
</dbReference>
<name>A0A022QMN0_ERYGU</name>
<feature type="domain" description="Bifunctional inhibitor/plant lipid transfer protein/seed storage helical" evidence="7">
    <location>
        <begin position="34"/>
        <end position="118"/>
    </location>
</feature>
<dbReference type="InterPro" id="IPR016140">
    <property type="entry name" value="Bifunc_inhib/LTP/seed_store"/>
</dbReference>
<evidence type="ECO:0000256" key="4">
    <source>
        <dbReference type="RuleBase" id="RU000628"/>
    </source>
</evidence>
<evidence type="ECO:0000313" key="8">
    <source>
        <dbReference type="EMBL" id="EYU27750.1"/>
    </source>
</evidence>
<keyword evidence="3 4" id="KW-0446">Lipid-binding</keyword>
<gene>
    <name evidence="8" type="ORF">MIMGU_mgv1a015612mg</name>
</gene>
<dbReference type="AlphaFoldDB" id="A0A022QMN0"/>